<dbReference type="InterPro" id="IPR050230">
    <property type="entry name" value="CALM/Myosin/TropC-like"/>
</dbReference>
<evidence type="ECO:0000313" key="4">
    <source>
        <dbReference type="Proteomes" id="UP000501346"/>
    </source>
</evidence>
<dbReference type="Pfam" id="PF13499">
    <property type="entry name" value="EF-hand_7"/>
    <property type="match status" value="1"/>
</dbReference>
<evidence type="ECO:0000259" key="2">
    <source>
        <dbReference type="PROSITE" id="PS50222"/>
    </source>
</evidence>
<dbReference type="SMR" id="A0A6C1DRC2"/>
<dbReference type="SMART" id="SM00054">
    <property type="entry name" value="EFh"/>
    <property type="match status" value="3"/>
</dbReference>
<keyword evidence="4" id="KW-1185">Reference proteome</keyword>
<protein>
    <submittedName>
        <fullName evidence="3">Myosin light chain 1</fullName>
    </submittedName>
</protein>
<feature type="domain" description="EF-hand" evidence="2">
    <location>
        <begin position="81"/>
        <end position="116"/>
    </location>
</feature>
<dbReference type="PANTHER" id="PTHR23048">
    <property type="entry name" value="MYOSIN LIGHT CHAIN 1, 3"/>
    <property type="match status" value="1"/>
</dbReference>
<dbReference type="GO" id="GO:0005509">
    <property type="term" value="F:calcium ion binding"/>
    <property type="evidence" value="ECO:0007669"/>
    <property type="project" value="InterPro"/>
</dbReference>
<evidence type="ECO:0000313" key="3">
    <source>
        <dbReference type="EMBL" id="QID79449.1"/>
    </source>
</evidence>
<dbReference type="OrthoDB" id="26525at2759"/>
<gene>
    <name evidence="3" type="primary">MLC1_1</name>
    <name evidence="3" type="ORF">GRS66_001714</name>
</gene>
<dbReference type="EMBL" id="CP048988">
    <property type="protein sequence ID" value="QID79449.1"/>
    <property type="molecule type" value="Genomic_DNA"/>
</dbReference>
<dbReference type="PROSITE" id="PS50222">
    <property type="entry name" value="EF_HAND_2"/>
    <property type="match status" value="1"/>
</dbReference>
<reference evidence="3 4" key="1">
    <citation type="journal article" date="2019" name="BMC Genomics">
        <title>Chromosome level assembly and comparative genome analysis confirm lager-brewing yeasts originated from a single hybridization.</title>
        <authorList>
            <person name="Salazar A.N."/>
            <person name="Gorter de Vries A.R."/>
            <person name="van den Broek M."/>
            <person name="Brouwers N."/>
            <person name="de la Torre Cortes P."/>
            <person name="Kuijpers N.G.A."/>
            <person name="Daran J.G."/>
            <person name="Abeel T."/>
        </authorList>
    </citation>
    <scope>NUCLEOTIDE SEQUENCE [LARGE SCALE GENOMIC DNA]</scope>
    <source>
        <strain evidence="3 4">CBS 1483</strain>
    </source>
</reference>
<dbReference type="GO" id="GO:0016460">
    <property type="term" value="C:myosin II complex"/>
    <property type="evidence" value="ECO:0007669"/>
    <property type="project" value="UniProtKB-ARBA"/>
</dbReference>
<organism evidence="3 4">
    <name type="scientific">Saccharomyces pastorianus</name>
    <name type="common">Lager yeast</name>
    <name type="synonym">Saccharomyces cerevisiae x Saccharomyces eubayanus</name>
    <dbReference type="NCBI Taxonomy" id="27292"/>
    <lineage>
        <taxon>Eukaryota</taxon>
        <taxon>Fungi</taxon>
        <taxon>Dikarya</taxon>
        <taxon>Ascomycota</taxon>
        <taxon>Saccharomycotina</taxon>
        <taxon>Saccharomycetes</taxon>
        <taxon>Saccharomycetales</taxon>
        <taxon>Saccharomycetaceae</taxon>
        <taxon>Saccharomyces</taxon>
    </lineage>
</organism>
<name>A0A6C1DRC2_SACPS</name>
<proteinExistence type="predicted"/>
<dbReference type="FunFam" id="1.10.238.10:FF:000387">
    <property type="entry name" value="Myosin light chain 1"/>
    <property type="match status" value="1"/>
</dbReference>
<dbReference type="FunFam" id="1.10.238.10:FF:000082">
    <property type="entry name" value="Myosin light chain 1"/>
    <property type="match status" value="1"/>
</dbReference>
<dbReference type="AlphaFoldDB" id="A0A6C1DRC2"/>
<accession>A0A6C1DRC2</accession>
<dbReference type="InterPro" id="IPR002048">
    <property type="entry name" value="EF_hand_dom"/>
</dbReference>
<dbReference type="SUPFAM" id="SSF47473">
    <property type="entry name" value="EF-hand"/>
    <property type="match status" value="1"/>
</dbReference>
<dbReference type="GO" id="GO:0110085">
    <property type="term" value="C:mitotic actomyosin contractile ring"/>
    <property type="evidence" value="ECO:0007669"/>
    <property type="project" value="UniProtKB-ARBA"/>
</dbReference>
<dbReference type="InterPro" id="IPR011992">
    <property type="entry name" value="EF-hand-dom_pair"/>
</dbReference>
<keyword evidence="1" id="KW-0677">Repeat</keyword>
<evidence type="ECO:0000256" key="1">
    <source>
        <dbReference type="ARBA" id="ARBA00022737"/>
    </source>
</evidence>
<dbReference type="CDD" id="cd00051">
    <property type="entry name" value="EFh"/>
    <property type="match status" value="1"/>
</dbReference>
<dbReference type="Proteomes" id="UP000501346">
    <property type="component" value="Chromosome ScVII"/>
</dbReference>
<dbReference type="Gene3D" id="1.10.238.10">
    <property type="entry name" value="EF-hand"/>
    <property type="match status" value="2"/>
</dbReference>
<dbReference type="PANTHER" id="PTHR23048:SF0">
    <property type="entry name" value="CALMODULIN LIKE 3"/>
    <property type="match status" value="1"/>
</dbReference>
<sequence>MSATRANKDIFTLFDKKGQGAIAKDSLGDYLRAIGYNPTNQLVQDIINADSSLRDASSLTLDQITGLIEVNEKELDATTKAKTEDFVKAFQVFDKESTGKVSVGDLRYMLTGLGEKLTDAEVDELLKGVEVDSNGEIDYKKFIEDVLRQ</sequence>
<dbReference type="GO" id="GO:1903475">
    <property type="term" value="P:mitotic actomyosin contractile ring assembly"/>
    <property type="evidence" value="ECO:0007669"/>
    <property type="project" value="UniProtKB-ARBA"/>
</dbReference>